<protein>
    <recommendedName>
        <fullName evidence="3">Chromo domain-containing protein</fullName>
    </recommendedName>
</protein>
<dbReference type="Pfam" id="PF00385">
    <property type="entry name" value="Chromo"/>
    <property type="match status" value="1"/>
</dbReference>
<reference evidence="4 5" key="1">
    <citation type="journal article" date="2018" name="PLoS Genet.">
        <title>Population sequencing reveals clonal diversity and ancestral inbreeding in the grapevine cultivar Chardonnay.</title>
        <authorList>
            <person name="Roach M.J."/>
            <person name="Johnson D.L."/>
            <person name="Bohlmann J."/>
            <person name="van Vuuren H.J."/>
            <person name="Jones S.J."/>
            <person name="Pretorius I.S."/>
            <person name="Schmidt S.A."/>
            <person name="Borneman A.R."/>
        </authorList>
    </citation>
    <scope>NUCLEOTIDE SEQUENCE [LARGE SCALE GENOMIC DNA]</scope>
    <source>
        <strain evidence="5">cv. Chardonnay</strain>
        <tissue evidence="4">Leaf</tissue>
    </source>
</reference>
<evidence type="ECO:0000256" key="1">
    <source>
        <dbReference type="ARBA" id="ARBA00004123"/>
    </source>
</evidence>
<dbReference type="InterPro" id="IPR016197">
    <property type="entry name" value="Chromo-like_dom_sf"/>
</dbReference>
<dbReference type="PROSITE" id="PS00598">
    <property type="entry name" value="CHROMO_1"/>
    <property type="match status" value="1"/>
</dbReference>
<dbReference type="PANTHER" id="PTHR34072">
    <property type="entry name" value="ENZYMATIC POLYPROTEIN-RELATED"/>
    <property type="match status" value="1"/>
</dbReference>
<dbReference type="GO" id="GO:0003676">
    <property type="term" value="F:nucleic acid binding"/>
    <property type="evidence" value="ECO:0007669"/>
    <property type="project" value="InterPro"/>
</dbReference>
<keyword evidence="2" id="KW-0539">Nucleus</keyword>
<dbReference type="InterPro" id="IPR023780">
    <property type="entry name" value="Chromo_domain"/>
</dbReference>
<dbReference type="AlphaFoldDB" id="A0A438GEN3"/>
<dbReference type="Pfam" id="PF17919">
    <property type="entry name" value="RT_RNaseH_2"/>
    <property type="match status" value="1"/>
</dbReference>
<dbReference type="PANTHER" id="PTHR34072:SF41">
    <property type="entry name" value="REVERSE TRANSCRIPTASE_RETROTRANSPOSON-DERIVED PROTEIN RNASE H-LIKE DOMAIN-CONTAINING PROTEIN"/>
    <property type="match status" value="1"/>
</dbReference>
<dbReference type="GO" id="GO:0005634">
    <property type="term" value="C:nucleus"/>
    <property type="evidence" value="ECO:0007669"/>
    <property type="project" value="UniProtKB-SubCell"/>
</dbReference>
<sequence>MSFLGYRIKDGKLMMDDRKVRTIQEWDLPTKYQQAFKDLKKVMIEEPMLALPDHTKVFEVHTDASDFAIGGVLIQDRHPITFESLKTDNIATSYFQTHKKLSPKQARWQDFLAEFDYKLVYKLGSDNHVADALSRKAELTSMTSQPQGDIMDLLKEGLQRDPKAKSLIALTHEGKSKRFWVEDDLLYTKGDDSKCLKHPWDSVTMDFIIGLPKSEDNDSIIVVVDRFSNDLDPRFTGKFWMELFKLMGLELYFSRSFHPQTDGQTERVNALLELNLRHFTARKMKEWANKKRCHIGYKVGDMVFFKLLPQQFKPLRSVHKGLVMRYEGLFPMFGKADKVSYKVELPPRLKIHSIFHAPTMVVTSYDKEVEHIIANRVIRRQGVPPAMKYLVKWKGLPKSKASWEPTDALWQF</sequence>
<dbReference type="InterPro" id="IPR041577">
    <property type="entry name" value="RT_RNaseH_2"/>
</dbReference>
<dbReference type="EMBL" id="QGNW01000458">
    <property type="protein sequence ID" value="RVW70669.1"/>
    <property type="molecule type" value="Genomic_DNA"/>
</dbReference>
<dbReference type="InterPro" id="IPR043502">
    <property type="entry name" value="DNA/RNA_pol_sf"/>
</dbReference>
<dbReference type="SUPFAM" id="SSF53098">
    <property type="entry name" value="Ribonuclease H-like"/>
    <property type="match status" value="1"/>
</dbReference>
<dbReference type="CDD" id="cd00024">
    <property type="entry name" value="CD_CSD"/>
    <property type="match status" value="1"/>
</dbReference>
<dbReference type="Proteomes" id="UP000288805">
    <property type="component" value="Unassembled WGS sequence"/>
</dbReference>
<dbReference type="Pfam" id="PF24626">
    <property type="entry name" value="SH3_Tf2-1"/>
    <property type="match status" value="1"/>
</dbReference>
<evidence type="ECO:0000259" key="3">
    <source>
        <dbReference type="PROSITE" id="PS50013"/>
    </source>
</evidence>
<dbReference type="InterPro" id="IPR012337">
    <property type="entry name" value="RNaseH-like_sf"/>
</dbReference>
<dbReference type="PROSITE" id="PS50013">
    <property type="entry name" value="CHROMO_2"/>
    <property type="match status" value="1"/>
</dbReference>
<comment type="subcellular location">
    <subcellularLocation>
        <location evidence="1">Nucleus</location>
    </subcellularLocation>
</comment>
<organism evidence="4 5">
    <name type="scientific">Vitis vinifera</name>
    <name type="common">Grape</name>
    <dbReference type="NCBI Taxonomy" id="29760"/>
    <lineage>
        <taxon>Eukaryota</taxon>
        <taxon>Viridiplantae</taxon>
        <taxon>Streptophyta</taxon>
        <taxon>Embryophyta</taxon>
        <taxon>Tracheophyta</taxon>
        <taxon>Spermatophyta</taxon>
        <taxon>Magnoliopsida</taxon>
        <taxon>eudicotyledons</taxon>
        <taxon>Gunneridae</taxon>
        <taxon>Pentapetalae</taxon>
        <taxon>rosids</taxon>
        <taxon>Vitales</taxon>
        <taxon>Vitaceae</taxon>
        <taxon>Viteae</taxon>
        <taxon>Vitis</taxon>
    </lineage>
</organism>
<dbReference type="Gene3D" id="2.40.50.40">
    <property type="match status" value="1"/>
</dbReference>
<evidence type="ECO:0000313" key="5">
    <source>
        <dbReference type="Proteomes" id="UP000288805"/>
    </source>
</evidence>
<dbReference type="InterPro" id="IPR000953">
    <property type="entry name" value="Chromo/chromo_shadow_dom"/>
</dbReference>
<dbReference type="InterPro" id="IPR056924">
    <property type="entry name" value="SH3_Tf2-1"/>
</dbReference>
<dbReference type="Gene3D" id="3.30.420.10">
    <property type="entry name" value="Ribonuclease H-like superfamily/Ribonuclease H"/>
    <property type="match status" value="1"/>
</dbReference>
<dbReference type="SUPFAM" id="SSF56672">
    <property type="entry name" value="DNA/RNA polymerases"/>
    <property type="match status" value="1"/>
</dbReference>
<evidence type="ECO:0000313" key="4">
    <source>
        <dbReference type="EMBL" id="RVW70669.1"/>
    </source>
</evidence>
<proteinExistence type="predicted"/>
<name>A0A438GEN3_VITVI</name>
<feature type="domain" description="Chromo" evidence="3">
    <location>
        <begin position="367"/>
        <end position="412"/>
    </location>
</feature>
<dbReference type="SUPFAM" id="SSF54160">
    <property type="entry name" value="Chromo domain-like"/>
    <property type="match status" value="1"/>
</dbReference>
<evidence type="ECO:0000256" key="2">
    <source>
        <dbReference type="ARBA" id="ARBA00023242"/>
    </source>
</evidence>
<comment type="caution">
    <text evidence="4">The sequence shown here is derived from an EMBL/GenBank/DDBJ whole genome shotgun (WGS) entry which is preliminary data.</text>
</comment>
<dbReference type="InterPro" id="IPR023779">
    <property type="entry name" value="Chromodomain_CS"/>
</dbReference>
<gene>
    <name evidence="4" type="ORF">CK203_059008</name>
</gene>
<accession>A0A438GEN3</accession>
<dbReference type="InterPro" id="IPR036397">
    <property type="entry name" value="RNaseH_sf"/>
</dbReference>